<dbReference type="EMBL" id="JBGFTR010000001">
    <property type="protein sequence ID" value="MFH7563790.1"/>
    <property type="molecule type" value="Genomic_DNA"/>
</dbReference>
<name>A0ABW7NXL6_9GAMM</name>
<dbReference type="PIRSF" id="PIRSF005900">
    <property type="entry name" value="Dps"/>
    <property type="match status" value="1"/>
</dbReference>
<comment type="caution">
    <text evidence="4">The sequence shown here is derived from an EMBL/GenBank/DDBJ whole genome shotgun (WGS) entry which is preliminary data.</text>
</comment>
<dbReference type="PANTHER" id="PTHR42932:SF3">
    <property type="entry name" value="DNA PROTECTION DURING STARVATION PROTEIN"/>
    <property type="match status" value="1"/>
</dbReference>
<organism evidence="4 5">
    <name type="scientific">Oceanimonas smirnovii</name>
    <dbReference type="NCBI Taxonomy" id="264574"/>
    <lineage>
        <taxon>Bacteria</taxon>
        <taxon>Pseudomonadati</taxon>
        <taxon>Pseudomonadota</taxon>
        <taxon>Gammaproteobacteria</taxon>
        <taxon>Aeromonadales</taxon>
        <taxon>Aeromonadaceae</taxon>
        <taxon>Oceanimonas</taxon>
    </lineage>
</organism>
<gene>
    <name evidence="4" type="ORF">AB9R89_00400</name>
</gene>
<dbReference type="InterPro" id="IPR012347">
    <property type="entry name" value="Ferritin-like"/>
</dbReference>
<evidence type="ECO:0000256" key="1">
    <source>
        <dbReference type="ARBA" id="ARBA00009497"/>
    </source>
</evidence>
<dbReference type="Pfam" id="PF00210">
    <property type="entry name" value="Ferritin"/>
    <property type="match status" value="1"/>
</dbReference>
<dbReference type="Proteomes" id="UP001610706">
    <property type="component" value="Unassembled WGS sequence"/>
</dbReference>
<sequence>MTDHSRKACATALSHVLADTYVLYLKTHNYHWNVEGPNFRQLHLLFEEQYQDMWAALDDIAERIRALGEYAPGTYTKFVELAKIKENQNIPTASDMLKELVADNELLISTLIEATKTAQEAGDEPTAGMLTDRQTVHEKAAWMMRSMLA</sequence>
<evidence type="ECO:0000256" key="2">
    <source>
        <dbReference type="RuleBase" id="RU003875"/>
    </source>
</evidence>
<proteinExistence type="inferred from homology"/>
<evidence type="ECO:0000313" key="5">
    <source>
        <dbReference type="Proteomes" id="UP001610706"/>
    </source>
</evidence>
<dbReference type="SUPFAM" id="SSF47240">
    <property type="entry name" value="Ferritin-like"/>
    <property type="match status" value="1"/>
</dbReference>
<dbReference type="InterPro" id="IPR002177">
    <property type="entry name" value="DPS_DNA-bd"/>
</dbReference>
<dbReference type="CDD" id="cd01043">
    <property type="entry name" value="DPS"/>
    <property type="match status" value="1"/>
</dbReference>
<dbReference type="PRINTS" id="PR01346">
    <property type="entry name" value="HELNAPAPROT"/>
</dbReference>
<dbReference type="PROSITE" id="PS00818">
    <property type="entry name" value="DPS_1"/>
    <property type="match status" value="1"/>
</dbReference>
<dbReference type="RefSeq" id="WP_019934854.1">
    <property type="nucleotide sequence ID" value="NZ_CP166302.1"/>
</dbReference>
<reference evidence="4 5" key="1">
    <citation type="submission" date="2024-08" db="EMBL/GenBank/DDBJ databases">
        <title>Oceanimonas smirnovii Genome sequencing and assembly.</title>
        <authorList>
            <person name="Tang B."/>
        </authorList>
    </citation>
    <scope>NUCLEOTIDE SEQUENCE [LARGE SCALE GENOMIC DNA]</scope>
    <source>
        <strain evidence="4 5">OS2020-119</strain>
    </source>
</reference>
<evidence type="ECO:0000259" key="3">
    <source>
        <dbReference type="Pfam" id="PF00210"/>
    </source>
</evidence>
<dbReference type="Gene3D" id="1.20.1260.10">
    <property type="match status" value="1"/>
</dbReference>
<comment type="similarity">
    <text evidence="1 2">Belongs to the Dps family.</text>
</comment>
<protein>
    <submittedName>
        <fullName evidence="4">Dps family protein</fullName>
    </submittedName>
</protein>
<feature type="domain" description="Ferritin/DPS" evidence="3">
    <location>
        <begin position="12"/>
        <end position="148"/>
    </location>
</feature>
<keyword evidence="5" id="KW-1185">Reference proteome</keyword>
<accession>A0ABW7NXL6</accession>
<dbReference type="InterPro" id="IPR009078">
    <property type="entry name" value="Ferritin-like_SF"/>
</dbReference>
<evidence type="ECO:0000313" key="4">
    <source>
        <dbReference type="EMBL" id="MFH7563790.1"/>
    </source>
</evidence>
<dbReference type="InterPro" id="IPR023188">
    <property type="entry name" value="DPS_DNA-bd_CS"/>
</dbReference>
<dbReference type="InterPro" id="IPR008331">
    <property type="entry name" value="Ferritin_DPS_dom"/>
</dbReference>
<dbReference type="PANTHER" id="PTHR42932">
    <property type="entry name" value="GENERAL STRESS PROTEIN 20U"/>
    <property type="match status" value="1"/>
</dbReference>
<dbReference type="PROSITE" id="PS00819">
    <property type="entry name" value="DPS_2"/>
    <property type="match status" value="1"/>
</dbReference>